<dbReference type="SUPFAM" id="SSF50044">
    <property type="entry name" value="SH3-domain"/>
    <property type="match status" value="1"/>
</dbReference>
<keyword evidence="7" id="KW-1185">Reference proteome</keyword>
<evidence type="ECO:0000313" key="7">
    <source>
        <dbReference type="Proteomes" id="UP000053201"/>
    </source>
</evidence>
<dbReference type="InterPro" id="IPR001452">
    <property type="entry name" value="SH3_domain"/>
</dbReference>
<keyword evidence="3" id="KW-0342">GTP-binding</keyword>
<dbReference type="Pfam" id="PF14604">
    <property type="entry name" value="SH3_9"/>
    <property type="match status" value="1"/>
</dbReference>
<dbReference type="RefSeq" id="XP_016608621.1">
    <property type="nucleotide sequence ID" value="XM_016751961.1"/>
</dbReference>
<dbReference type="SUPFAM" id="SSF52540">
    <property type="entry name" value="P-loop containing nucleoside triphosphate hydrolases"/>
    <property type="match status" value="1"/>
</dbReference>
<dbReference type="InParanoid" id="A0A0L0HHM6"/>
<dbReference type="STRING" id="645134.A0A0L0HHM6"/>
<evidence type="ECO:0000256" key="2">
    <source>
        <dbReference type="PROSITE-ProRule" id="PRU00192"/>
    </source>
</evidence>
<dbReference type="Gene3D" id="3.40.50.300">
    <property type="entry name" value="P-loop containing nucleotide triphosphate hydrolases"/>
    <property type="match status" value="1"/>
</dbReference>
<evidence type="ECO:0008006" key="8">
    <source>
        <dbReference type="Google" id="ProtNLM"/>
    </source>
</evidence>
<evidence type="ECO:0000256" key="1">
    <source>
        <dbReference type="ARBA" id="ARBA00022443"/>
    </source>
</evidence>
<evidence type="ECO:0000259" key="5">
    <source>
        <dbReference type="PROSITE" id="PS51719"/>
    </source>
</evidence>
<protein>
    <recommendedName>
        <fullName evidence="8">SH3 domain-containing protein</fullName>
    </recommendedName>
</protein>
<dbReference type="GO" id="GO:0005525">
    <property type="term" value="F:GTP binding"/>
    <property type="evidence" value="ECO:0007669"/>
    <property type="project" value="UniProtKB-KW"/>
</dbReference>
<dbReference type="PROSITE" id="PS50002">
    <property type="entry name" value="SH3"/>
    <property type="match status" value="1"/>
</dbReference>
<keyword evidence="1 2" id="KW-0728">SH3 domain</keyword>
<dbReference type="OrthoDB" id="5340910at2759"/>
<dbReference type="VEuPathDB" id="FungiDB:SPPG_03706"/>
<dbReference type="SMART" id="SM00326">
    <property type="entry name" value="SH3"/>
    <property type="match status" value="1"/>
</dbReference>
<dbReference type="InterPro" id="IPR027417">
    <property type="entry name" value="P-loop_NTPase"/>
</dbReference>
<organism evidence="6 7">
    <name type="scientific">Spizellomyces punctatus (strain DAOM BR117)</name>
    <dbReference type="NCBI Taxonomy" id="645134"/>
    <lineage>
        <taxon>Eukaryota</taxon>
        <taxon>Fungi</taxon>
        <taxon>Fungi incertae sedis</taxon>
        <taxon>Chytridiomycota</taxon>
        <taxon>Chytridiomycota incertae sedis</taxon>
        <taxon>Chytridiomycetes</taxon>
        <taxon>Spizellomycetales</taxon>
        <taxon>Spizellomycetaceae</taxon>
        <taxon>Spizellomyces</taxon>
    </lineage>
</organism>
<dbReference type="InterPro" id="IPR036028">
    <property type="entry name" value="SH3-like_dom_sf"/>
</dbReference>
<evidence type="ECO:0000313" key="6">
    <source>
        <dbReference type="EMBL" id="KND00582.1"/>
    </source>
</evidence>
<dbReference type="Gene3D" id="2.30.30.40">
    <property type="entry name" value="SH3 Domains"/>
    <property type="match status" value="1"/>
</dbReference>
<evidence type="ECO:0000259" key="4">
    <source>
        <dbReference type="PROSITE" id="PS50002"/>
    </source>
</evidence>
<feature type="domain" description="Septin-type G" evidence="5">
    <location>
        <begin position="132"/>
        <end position="415"/>
    </location>
</feature>
<dbReference type="eggNOG" id="KOG2655">
    <property type="taxonomic scope" value="Eukaryota"/>
</dbReference>
<sequence length="417" mass="45455">MAEKIEERFVAYAGYVPVHGDELQLTAGDRVILLHAYDDGWILAKNEQTGAVGLAPRNFLQNVHAVAPVEGKGAAKTSAPSRVASLVVGERRSSHLGTKRALAAKPPGLQEVKKKMNDLETGRRSRARGAADIGNVKLSIVGDSGIGKTTLIHELLSIPEITAADPIPPNNEPFSSDPSPLVLREYRASTVPTNSLLVAEEKYNLRIIDSPGYGCTVDALSIIRPVVAYHLAQFQKTNQAFTREATPTQLVRFLAASTGAHTHVDVSVYCMLHRITGVDVEYMRRLAKVSSVVPVLVRSDTMTFDEAFAAKKEIIEVLAKAGIETFGFGLSKEELMILVDAKTVGVPPFAISARAYKRAAVRKAQSKAVGEGEERNLLNEFGQFKEALLLLHLDELRRVTADRFVRWRSAGSPKEID</sequence>
<dbReference type="PROSITE" id="PS51719">
    <property type="entry name" value="G_SEPTIN"/>
    <property type="match status" value="1"/>
</dbReference>
<evidence type="ECO:0000256" key="3">
    <source>
        <dbReference type="RuleBase" id="RU004560"/>
    </source>
</evidence>
<dbReference type="PANTHER" id="PTHR18884">
    <property type="entry name" value="SEPTIN"/>
    <property type="match status" value="1"/>
</dbReference>
<proteinExistence type="inferred from homology"/>
<dbReference type="Proteomes" id="UP000053201">
    <property type="component" value="Unassembled WGS sequence"/>
</dbReference>
<comment type="similarity">
    <text evidence="3">Belongs to the TRAFAC class TrmE-Era-EngA-EngB-Septin-like GTPase superfamily. Septin GTPase family.</text>
</comment>
<reference evidence="6 7" key="1">
    <citation type="submission" date="2009-08" db="EMBL/GenBank/DDBJ databases">
        <title>The Genome Sequence of Spizellomyces punctatus strain DAOM BR117.</title>
        <authorList>
            <consortium name="The Broad Institute Genome Sequencing Platform"/>
            <person name="Russ C."/>
            <person name="Cuomo C."/>
            <person name="Shea T."/>
            <person name="Young S.K."/>
            <person name="Zeng Q."/>
            <person name="Koehrsen M."/>
            <person name="Haas B."/>
            <person name="Borodovsky M."/>
            <person name="Guigo R."/>
            <person name="Alvarado L."/>
            <person name="Berlin A."/>
            <person name="Bochicchio J."/>
            <person name="Borenstein D."/>
            <person name="Chapman S."/>
            <person name="Chen Z."/>
            <person name="Engels R."/>
            <person name="Freedman E."/>
            <person name="Gellesch M."/>
            <person name="Goldberg J."/>
            <person name="Griggs A."/>
            <person name="Gujja S."/>
            <person name="Heiman D."/>
            <person name="Hepburn T."/>
            <person name="Howarth C."/>
            <person name="Jen D."/>
            <person name="Larson L."/>
            <person name="Lewis B."/>
            <person name="Mehta T."/>
            <person name="Park D."/>
            <person name="Pearson M."/>
            <person name="Roberts A."/>
            <person name="Saif S."/>
            <person name="Shenoy N."/>
            <person name="Sisk P."/>
            <person name="Stolte C."/>
            <person name="Sykes S."/>
            <person name="Thomson T."/>
            <person name="Walk T."/>
            <person name="White J."/>
            <person name="Yandava C."/>
            <person name="Burger G."/>
            <person name="Gray M.W."/>
            <person name="Holland P.W.H."/>
            <person name="King N."/>
            <person name="Lang F.B.F."/>
            <person name="Roger A.J."/>
            <person name="Ruiz-Trillo I."/>
            <person name="Lander E."/>
            <person name="Nusbaum C."/>
        </authorList>
    </citation>
    <scope>NUCLEOTIDE SEQUENCE [LARGE SCALE GENOMIC DNA]</scope>
    <source>
        <strain evidence="6 7">DAOM BR117</strain>
    </source>
</reference>
<dbReference type="AlphaFoldDB" id="A0A0L0HHM6"/>
<dbReference type="InterPro" id="IPR030379">
    <property type="entry name" value="G_SEPTIN_dom"/>
</dbReference>
<accession>A0A0L0HHM6</accession>
<dbReference type="GeneID" id="27687204"/>
<feature type="domain" description="SH3" evidence="4">
    <location>
        <begin position="4"/>
        <end position="65"/>
    </location>
</feature>
<dbReference type="Pfam" id="PF00735">
    <property type="entry name" value="Septin"/>
    <property type="match status" value="1"/>
</dbReference>
<gene>
    <name evidence="6" type="ORF">SPPG_03706</name>
</gene>
<dbReference type="EMBL" id="KQ257455">
    <property type="protein sequence ID" value="KND00582.1"/>
    <property type="molecule type" value="Genomic_DNA"/>
</dbReference>
<keyword evidence="3" id="KW-0547">Nucleotide-binding</keyword>
<name>A0A0L0HHM6_SPIPD</name>